<evidence type="ECO:0000313" key="1">
    <source>
        <dbReference type="EMBL" id="MFD2613125.1"/>
    </source>
</evidence>
<name>A0ABW5PCY0_9BACL</name>
<accession>A0ABW5PCY0</accession>
<dbReference type="RefSeq" id="WP_377603068.1">
    <property type="nucleotide sequence ID" value="NZ_JBHUME010000007.1"/>
</dbReference>
<proteinExistence type="predicted"/>
<protein>
    <submittedName>
        <fullName evidence="1">Uncharacterized protein</fullName>
    </submittedName>
</protein>
<organism evidence="1 2">
    <name type="scientific">Paenibacillus gansuensis</name>
    <dbReference type="NCBI Taxonomy" id="306542"/>
    <lineage>
        <taxon>Bacteria</taxon>
        <taxon>Bacillati</taxon>
        <taxon>Bacillota</taxon>
        <taxon>Bacilli</taxon>
        <taxon>Bacillales</taxon>
        <taxon>Paenibacillaceae</taxon>
        <taxon>Paenibacillus</taxon>
    </lineage>
</organism>
<gene>
    <name evidence="1" type="ORF">ACFSUF_11890</name>
</gene>
<sequence>MAINRRLTTDSDFQEVLELQRMIRVFQDDHIVSSGGRVIRFTEETVVVQTDVSDVAYFERDACEFFELRKR</sequence>
<evidence type="ECO:0000313" key="2">
    <source>
        <dbReference type="Proteomes" id="UP001597541"/>
    </source>
</evidence>
<reference evidence="2" key="1">
    <citation type="journal article" date="2019" name="Int. J. Syst. Evol. Microbiol.">
        <title>The Global Catalogue of Microorganisms (GCM) 10K type strain sequencing project: providing services to taxonomists for standard genome sequencing and annotation.</title>
        <authorList>
            <consortium name="The Broad Institute Genomics Platform"/>
            <consortium name="The Broad Institute Genome Sequencing Center for Infectious Disease"/>
            <person name="Wu L."/>
            <person name="Ma J."/>
        </authorList>
    </citation>
    <scope>NUCLEOTIDE SEQUENCE [LARGE SCALE GENOMIC DNA]</scope>
    <source>
        <strain evidence="2">KCTC 3950</strain>
    </source>
</reference>
<dbReference type="Proteomes" id="UP001597541">
    <property type="component" value="Unassembled WGS sequence"/>
</dbReference>
<dbReference type="EMBL" id="JBHUME010000007">
    <property type="protein sequence ID" value="MFD2613125.1"/>
    <property type="molecule type" value="Genomic_DNA"/>
</dbReference>
<keyword evidence="2" id="KW-1185">Reference proteome</keyword>
<comment type="caution">
    <text evidence="1">The sequence shown here is derived from an EMBL/GenBank/DDBJ whole genome shotgun (WGS) entry which is preliminary data.</text>
</comment>